<accession>A0A699YNM2</accession>
<evidence type="ECO:0000313" key="3">
    <source>
        <dbReference type="Proteomes" id="UP000485058"/>
    </source>
</evidence>
<name>A0A699YNM2_HAELA</name>
<reference evidence="2 3" key="1">
    <citation type="submission" date="2020-02" db="EMBL/GenBank/DDBJ databases">
        <title>Draft genome sequence of Haematococcus lacustris strain NIES-144.</title>
        <authorList>
            <person name="Morimoto D."/>
            <person name="Nakagawa S."/>
            <person name="Yoshida T."/>
            <person name="Sawayama S."/>
        </authorList>
    </citation>
    <scope>NUCLEOTIDE SEQUENCE [LARGE SCALE GENOMIC DNA]</scope>
    <source>
        <strain evidence="2 3">NIES-144</strain>
    </source>
</reference>
<keyword evidence="3" id="KW-1185">Reference proteome</keyword>
<evidence type="ECO:0000313" key="2">
    <source>
        <dbReference type="EMBL" id="GFH11161.1"/>
    </source>
</evidence>
<proteinExistence type="predicted"/>
<evidence type="ECO:0000256" key="1">
    <source>
        <dbReference type="SAM" id="MobiDB-lite"/>
    </source>
</evidence>
<sequence length="65" mass="6835">MNTQELVVERVSNTAASRKGVSQGAEAEALPPEPNLHRHGCGLWGEGPQEVELGLGLSGTRAVKN</sequence>
<feature type="region of interest" description="Disordered" evidence="1">
    <location>
        <begin position="12"/>
        <end position="37"/>
    </location>
</feature>
<dbReference type="Proteomes" id="UP000485058">
    <property type="component" value="Unassembled WGS sequence"/>
</dbReference>
<dbReference type="AlphaFoldDB" id="A0A699YNM2"/>
<protein>
    <submittedName>
        <fullName evidence="2">Uncharacterized protein</fullName>
    </submittedName>
</protein>
<comment type="caution">
    <text evidence="2">The sequence shown here is derived from an EMBL/GenBank/DDBJ whole genome shotgun (WGS) entry which is preliminary data.</text>
</comment>
<dbReference type="EMBL" id="BLLF01000379">
    <property type="protein sequence ID" value="GFH11161.1"/>
    <property type="molecule type" value="Genomic_DNA"/>
</dbReference>
<gene>
    <name evidence="2" type="ORF">HaLaN_06612</name>
</gene>
<organism evidence="2 3">
    <name type="scientific">Haematococcus lacustris</name>
    <name type="common">Green alga</name>
    <name type="synonym">Haematococcus pluvialis</name>
    <dbReference type="NCBI Taxonomy" id="44745"/>
    <lineage>
        <taxon>Eukaryota</taxon>
        <taxon>Viridiplantae</taxon>
        <taxon>Chlorophyta</taxon>
        <taxon>core chlorophytes</taxon>
        <taxon>Chlorophyceae</taxon>
        <taxon>CS clade</taxon>
        <taxon>Chlamydomonadales</taxon>
        <taxon>Haematococcaceae</taxon>
        <taxon>Haematococcus</taxon>
    </lineage>
</organism>